<evidence type="ECO:0000313" key="3">
    <source>
        <dbReference type="Proteomes" id="UP000879542"/>
    </source>
</evidence>
<dbReference type="Gene3D" id="1.10.10.10">
    <property type="entry name" value="Winged helix-like DNA-binding domain superfamily/Winged helix DNA-binding domain"/>
    <property type="match status" value="1"/>
</dbReference>
<dbReference type="AlphaFoldDB" id="A0A9P3TZN5"/>
<comment type="caution">
    <text evidence="2">The sequence shown here is derived from an EMBL/GenBank/DDBJ whole genome shotgun (WGS) entry which is preliminary data.</text>
</comment>
<sequence>MDLLKDARKKEWFWLENDLVDREDLSVYEKMAYMVMARYSDDESSCFPSLSLISKKMGCGITTVKKTINSLEEKNLIIKVHRKVKNKKENDTNVYYIMSLKGKSSGDIGHEATDGRSPYDQQVGREATSKKTYNKKTYIKSNTTTQKESKTYLDLSFLDLDIEKVKLTKDEYDKLISKFGKKYIHDKIVSLENYIVNGKGSRYKSHYRALLTWGNGDASKGIVPEVTKTKNPLSGFKEL</sequence>
<name>A0A9P3TZN5_CLODI</name>
<dbReference type="EMBL" id="DAEQIJ010000026">
    <property type="protein sequence ID" value="HBH2621734.1"/>
    <property type="molecule type" value="Genomic_DNA"/>
</dbReference>
<dbReference type="RefSeq" id="WP_021427396.1">
    <property type="nucleotide sequence ID" value="NZ_BIMY01000032.1"/>
</dbReference>
<accession>A0A9P3TZN5</accession>
<dbReference type="Proteomes" id="UP000879542">
    <property type="component" value="Unassembled WGS sequence"/>
</dbReference>
<dbReference type="InterPro" id="IPR036388">
    <property type="entry name" value="WH-like_DNA-bd_sf"/>
</dbReference>
<reference evidence="2" key="1">
    <citation type="journal article" date="2018" name="Genome Biol.">
        <title>SKESA: strategic k-mer extension for scrupulous assemblies.</title>
        <authorList>
            <person name="Souvorov A."/>
            <person name="Agarwala R."/>
            <person name="Lipman D.J."/>
        </authorList>
    </citation>
    <scope>NUCLEOTIDE SEQUENCE</scope>
    <source>
        <strain evidence="2">Clostridioides</strain>
    </source>
</reference>
<feature type="region of interest" description="Disordered" evidence="1">
    <location>
        <begin position="106"/>
        <end position="127"/>
    </location>
</feature>
<evidence type="ECO:0000313" key="2">
    <source>
        <dbReference type="EMBL" id="HBH2621734.1"/>
    </source>
</evidence>
<dbReference type="Pfam" id="PF13730">
    <property type="entry name" value="HTH_36"/>
    <property type="match status" value="1"/>
</dbReference>
<reference evidence="2" key="2">
    <citation type="submission" date="2021-06" db="EMBL/GenBank/DDBJ databases">
        <authorList>
            <consortium name="NCBI Pathogen Detection Project"/>
        </authorList>
    </citation>
    <scope>NUCLEOTIDE SEQUENCE</scope>
    <source>
        <strain evidence="2">Clostridioides</strain>
    </source>
</reference>
<gene>
    <name evidence="2" type="ORF">KRQ00_003543</name>
</gene>
<protein>
    <submittedName>
        <fullName evidence="2">Helix-turn-helix domain-containing protein</fullName>
    </submittedName>
</protein>
<proteinExistence type="predicted"/>
<organism evidence="2 3">
    <name type="scientific">Clostridioides difficile</name>
    <name type="common">Peptoclostridium difficile</name>
    <dbReference type="NCBI Taxonomy" id="1496"/>
    <lineage>
        <taxon>Bacteria</taxon>
        <taxon>Bacillati</taxon>
        <taxon>Bacillota</taxon>
        <taxon>Clostridia</taxon>
        <taxon>Peptostreptococcales</taxon>
        <taxon>Peptostreptococcaceae</taxon>
        <taxon>Clostridioides</taxon>
    </lineage>
</organism>
<evidence type="ECO:0000256" key="1">
    <source>
        <dbReference type="SAM" id="MobiDB-lite"/>
    </source>
</evidence>